<name>A0A395GUR3_9EURO</name>
<dbReference type="GO" id="GO:0005794">
    <property type="term" value="C:Golgi apparatus"/>
    <property type="evidence" value="ECO:0007669"/>
    <property type="project" value="TreeGrafter"/>
</dbReference>
<dbReference type="GO" id="GO:0005886">
    <property type="term" value="C:plasma membrane"/>
    <property type="evidence" value="ECO:0007669"/>
    <property type="project" value="TreeGrafter"/>
</dbReference>
<dbReference type="OrthoDB" id="9970435at2759"/>
<evidence type="ECO:0000256" key="4">
    <source>
        <dbReference type="ARBA" id="ARBA00023136"/>
    </source>
</evidence>
<dbReference type="RefSeq" id="XP_025573242.1">
    <property type="nucleotide sequence ID" value="XM_025717977.1"/>
</dbReference>
<evidence type="ECO:0000256" key="5">
    <source>
        <dbReference type="SAM" id="MobiDB-lite"/>
    </source>
</evidence>
<feature type="transmembrane region" description="Helical" evidence="6">
    <location>
        <begin position="205"/>
        <end position="227"/>
    </location>
</feature>
<dbReference type="STRING" id="1448316.A0A395GUR3"/>
<dbReference type="EMBL" id="KZ824450">
    <property type="protein sequence ID" value="RAK98914.1"/>
    <property type="molecule type" value="Genomic_DNA"/>
</dbReference>
<dbReference type="GO" id="GO:0000822">
    <property type="term" value="F:inositol hexakisphosphate binding"/>
    <property type="evidence" value="ECO:0007669"/>
    <property type="project" value="TreeGrafter"/>
</dbReference>
<feature type="transmembrane region" description="Helical" evidence="6">
    <location>
        <begin position="163"/>
        <end position="185"/>
    </location>
</feature>
<reference evidence="8 9" key="1">
    <citation type="submission" date="2018-02" db="EMBL/GenBank/DDBJ databases">
        <title>The genomes of Aspergillus section Nigri reveals drivers in fungal speciation.</title>
        <authorList>
            <consortium name="DOE Joint Genome Institute"/>
            <person name="Vesth T.C."/>
            <person name="Nybo J."/>
            <person name="Theobald S."/>
            <person name="Brandl J."/>
            <person name="Frisvad J.C."/>
            <person name="Nielsen K.F."/>
            <person name="Lyhne E.K."/>
            <person name="Kogle M.E."/>
            <person name="Kuo A."/>
            <person name="Riley R."/>
            <person name="Clum A."/>
            <person name="Nolan M."/>
            <person name="Lipzen A."/>
            <person name="Salamov A."/>
            <person name="Henrissat B."/>
            <person name="Wiebenga A."/>
            <person name="De vries R.P."/>
            <person name="Grigoriev I.V."/>
            <person name="Mortensen U.H."/>
            <person name="Andersen M.R."/>
            <person name="Baker S.E."/>
        </authorList>
    </citation>
    <scope>NUCLEOTIDE SEQUENCE [LARGE SCALE GENOMIC DNA]</scope>
    <source>
        <strain evidence="8 9">CBS 121593</strain>
    </source>
</reference>
<sequence>MWLNFMTINAMYIYWPVVLVGLTVVILFLPVRILYHRSRKWWAYSNWRLLLAGFYPVEFRDFFLGDMYCSQTYAMGNIELFFCLYAHHWNNPPQCNSSHSRLLGFFSCLPGVWRALQCLRRYADTRNVFPHLLNFGKYMFTVLYYVTLSMYRIDKVERFQAPFITFALLNAVYCSVWDLAMDWSLGNVYAKRPLLREVLAFRQAWVYYVAMVIDIVVRFNWIFYAIFTKDIQHSAVLSFFVALSEVCRRGVWTIFRVENEHCTNVLLFRASRDVPLPYQVAAPHPPGDQQADGMPLQDQQPQPVPTLGDVEHGTPSTPGMSVRTRGLSRVGSMLASAHAQDFQRKKRPDPDQGPRTVDGSMDTPDDSTDDEDNDARVFMDEDDVIVEELPYHERD</sequence>
<dbReference type="Pfam" id="PF03124">
    <property type="entry name" value="EXS"/>
    <property type="match status" value="1"/>
</dbReference>
<dbReference type="InterPro" id="IPR004342">
    <property type="entry name" value="EXS_C"/>
</dbReference>
<feature type="transmembrane region" description="Helical" evidence="6">
    <location>
        <begin position="12"/>
        <end position="35"/>
    </location>
</feature>
<evidence type="ECO:0000256" key="2">
    <source>
        <dbReference type="ARBA" id="ARBA00022692"/>
    </source>
</evidence>
<keyword evidence="4 6" id="KW-0472">Membrane</keyword>
<evidence type="ECO:0000256" key="1">
    <source>
        <dbReference type="ARBA" id="ARBA00004141"/>
    </source>
</evidence>
<keyword evidence="3 6" id="KW-1133">Transmembrane helix</keyword>
<comment type="subcellular location">
    <subcellularLocation>
        <location evidence="1">Membrane</location>
        <topology evidence="1">Multi-pass membrane protein</topology>
    </subcellularLocation>
</comment>
<feature type="transmembrane region" description="Helical" evidence="6">
    <location>
        <begin position="135"/>
        <end position="151"/>
    </location>
</feature>
<dbReference type="AlphaFoldDB" id="A0A395GUR3"/>
<dbReference type="GeneID" id="37222842"/>
<dbReference type="GO" id="GO:0006817">
    <property type="term" value="P:phosphate ion transport"/>
    <property type="evidence" value="ECO:0007669"/>
    <property type="project" value="TreeGrafter"/>
</dbReference>
<keyword evidence="9" id="KW-1185">Reference proteome</keyword>
<evidence type="ECO:0000259" key="7">
    <source>
        <dbReference type="PROSITE" id="PS51380"/>
    </source>
</evidence>
<proteinExistence type="predicted"/>
<dbReference type="VEuPathDB" id="FungiDB:BO80DRAFT_411572"/>
<dbReference type="Proteomes" id="UP000249402">
    <property type="component" value="Unassembled WGS sequence"/>
</dbReference>
<feature type="region of interest" description="Disordered" evidence="5">
    <location>
        <begin position="278"/>
        <end position="395"/>
    </location>
</feature>
<gene>
    <name evidence="8" type="ORF">BO80DRAFT_411572</name>
</gene>
<evidence type="ECO:0000256" key="3">
    <source>
        <dbReference type="ARBA" id="ARBA00022989"/>
    </source>
</evidence>
<dbReference type="GO" id="GO:0016036">
    <property type="term" value="P:cellular response to phosphate starvation"/>
    <property type="evidence" value="ECO:0007669"/>
    <property type="project" value="TreeGrafter"/>
</dbReference>
<evidence type="ECO:0000313" key="8">
    <source>
        <dbReference type="EMBL" id="RAK98914.1"/>
    </source>
</evidence>
<dbReference type="PANTHER" id="PTHR10783:SF103">
    <property type="entry name" value="SOLUTE CARRIER FAMILY 53 MEMBER 1"/>
    <property type="match status" value="1"/>
</dbReference>
<dbReference type="PROSITE" id="PS51380">
    <property type="entry name" value="EXS"/>
    <property type="match status" value="1"/>
</dbReference>
<accession>A0A395GUR3</accession>
<keyword evidence="2 6" id="KW-0812">Transmembrane</keyword>
<feature type="compositionally biased region" description="Acidic residues" evidence="5">
    <location>
        <begin position="363"/>
        <end position="373"/>
    </location>
</feature>
<feature type="domain" description="EXS" evidence="7">
    <location>
        <begin position="94"/>
        <end position="288"/>
    </location>
</feature>
<protein>
    <submittedName>
        <fullName evidence="8">EXS-domain-containing protein</fullName>
    </submittedName>
</protein>
<organism evidence="8 9">
    <name type="scientific">Aspergillus ibericus CBS 121593</name>
    <dbReference type="NCBI Taxonomy" id="1448316"/>
    <lineage>
        <taxon>Eukaryota</taxon>
        <taxon>Fungi</taxon>
        <taxon>Dikarya</taxon>
        <taxon>Ascomycota</taxon>
        <taxon>Pezizomycotina</taxon>
        <taxon>Eurotiomycetes</taxon>
        <taxon>Eurotiomycetidae</taxon>
        <taxon>Eurotiales</taxon>
        <taxon>Aspergillaceae</taxon>
        <taxon>Aspergillus</taxon>
        <taxon>Aspergillus subgen. Circumdati</taxon>
    </lineage>
</organism>
<evidence type="ECO:0000313" key="9">
    <source>
        <dbReference type="Proteomes" id="UP000249402"/>
    </source>
</evidence>
<evidence type="ECO:0000256" key="6">
    <source>
        <dbReference type="SAM" id="Phobius"/>
    </source>
</evidence>
<dbReference type="PANTHER" id="PTHR10783">
    <property type="entry name" value="XENOTROPIC AND POLYTROPIC RETROVIRUS RECEPTOR 1-RELATED"/>
    <property type="match status" value="1"/>
</dbReference>